<feature type="domain" description="D-isomer specific 2-hydroxyacid dehydrogenase catalytic" evidence="5">
    <location>
        <begin position="21"/>
        <end position="304"/>
    </location>
</feature>
<dbReference type="SUPFAM" id="SSF52283">
    <property type="entry name" value="Formate/glycerate dehydrogenase catalytic domain-like"/>
    <property type="match status" value="1"/>
</dbReference>
<organism evidence="7 8">
    <name type="scientific">Haloferax denitrificans ATCC 35960</name>
    <dbReference type="NCBI Taxonomy" id="662478"/>
    <lineage>
        <taxon>Archaea</taxon>
        <taxon>Methanobacteriati</taxon>
        <taxon>Methanobacteriota</taxon>
        <taxon>Stenosarchaea group</taxon>
        <taxon>Halobacteria</taxon>
        <taxon>Halobacteriales</taxon>
        <taxon>Haloferacaceae</taxon>
        <taxon>Haloferax</taxon>
    </lineage>
</organism>
<dbReference type="PATRIC" id="fig|662478.6.peg.1614"/>
<feature type="compositionally biased region" description="Acidic residues" evidence="4">
    <location>
        <begin position="325"/>
        <end position="340"/>
    </location>
</feature>
<dbReference type="InterPro" id="IPR006139">
    <property type="entry name" value="D-isomer_2_OHA_DH_cat_dom"/>
</dbReference>
<evidence type="ECO:0000259" key="6">
    <source>
        <dbReference type="Pfam" id="PF02826"/>
    </source>
</evidence>
<keyword evidence="1 3" id="KW-0560">Oxidoreductase</keyword>
<dbReference type="Pfam" id="PF02826">
    <property type="entry name" value="2-Hacid_dh_C"/>
    <property type="match status" value="1"/>
</dbReference>
<feature type="region of interest" description="Disordered" evidence="4">
    <location>
        <begin position="308"/>
        <end position="340"/>
    </location>
</feature>
<dbReference type="CDD" id="cd05300">
    <property type="entry name" value="2-Hacid_dh_1"/>
    <property type="match status" value="1"/>
</dbReference>
<dbReference type="FunFam" id="3.40.50.720:FF:000363">
    <property type="entry name" value="D-isomer specific 2-hydroxyacid dehydrogenase"/>
    <property type="match status" value="1"/>
</dbReference>
<evidence type="ECO:0000256" key="2">
    <source>
        <dbReference type="ARBA" id="ARBA00023027"/>
    </source>
</evidence>
<keyword evidence="2" id="KW-0520">NAD</keyword>
<keyword evidence="8" id="KW-1185">Reference proteome</keyword>
<dbReference type="RefSeq" id="WP_004968880.1">
    <property type="nucleotide sequence ID" value="NZ_AOLP01000009.1"/>
</dbReference>
<dbReference type="Gene3D" id="3.40.50.720">
    <property type="entry name" value="NAD(P)-binding Rossmann-like Domain"/>
    <property type="match status" value="2"/>
</dbReference>
<dbReference type="Proteomes" id="UP000011553">
    <property type="component" value="Unassembled WGS sequence"/>
</dbReference>
<sequence length="340" mass="36824">MTTILVLDRPTHGIPASEYAAALRERLPDATVRHPKTSAETLDAARDATVITGTSLPEDVLDAADELRLFAGATAGYDHLPLEALRERGVVVTNASGVHGPNIAEHVLGWLLMITRRLDEGLRRQRRREWRRFQSYGELQGSTATVVGLGAIGQAVVERLDAFGVETVGVRYTPEKGGPTDEVVGFDDLESALVRTDFLVVACPLTDETRGLIDSRALEALPTHAVLVNVARGGVVDTDALVSNLRDNRLRAAALDVTDPEPLPEDHPLWGFENVYITPHVAGHTPHYWTRVADILAENVERLASASEGGVPTLRNQVVPKPEWDADADADADSESDPNP</sequence>
<dbReference type="PANTHER" id="PTHR43333">
    <property type="entry name" value="2-HACID_DH_C DOMAIN-CONTAINING PROTEIN"/>
    <property type="match status" value="1"/>
</dbReference>
<proteinExistence type="inferred from homology"/>
<evidence type="ECO:0000256" key="4">
    <source>
        <dbReference type="SAM" id="MobiDB-lite"/>
    </source>
</evidence>
<evidence type="ECO:0000313" key="7">
    <source>
        <dbReference type="EMBL" id="EMA05838.1"/>
    </source>
</evidence>
<dbReference type="PANTHER" id="PTHR43333:SF1">
    <property type="entry name" value="D-ISOMER SPECIFIC 2-HYDROXYACID DEHYDROGENASE NAD-BINDING DOMAIN-CONTAINING PROTEIN"/>
    <property type="match status" value="1"/>
</dbReference>
<protein>
    <submittedName>
        <fullName evidence="7">Phosphoglycerate dehydrogenase</fullName>
    </submittedName>
</protein>
<dbReference type="SUPFAM" id="SSF51735">
    <property type="entry name" value="NAD(P)-binding Rossmann-fold domains"/>
    <property type="match status" value="1"/>
</dbReference>
<evidence type="ECO:0000313" key="8">
    <source>
        <dbReference type="Proteomes" id="UP000011553"/>
    </source>
</evidence>
<feature type="domain" description="D-isomer specific 2-hydroxyacid dehydrogenase NAD-binding" evidence="6">
    <location>
        <begin position="109"/>
        <end position="282"/>
    </location>
</feature>
<dbReference type="GO" id="GO:0051287">
    <property type="term" value="F:NAD binding"/>
    <property type="evidence" value="ECO:0007669"/>
    <property type="project" value="InterPro"/>
</dbReference>
<gene>
    <name evidence="7" type="ORF">C438_08422</name>
</gene>
<dbReference type="InterPro" id="IPR036291">
    <property type="entry name" value="NAD(P)-bd_dom_sf"/>
</dbReference>
<dbReference type="InterPro" id="IPR006140">
    <property type="entry name" value="D-isomer_DH_NAD-bd"/>
</dbReference>
<evidence type="ECO:0000256" key="3">
    <source>
        <dbReference type="RuleBase" id="RU003719"/>
    </source>
</evidence>
<reference evidence="7 8" key="1">
    <citation type="journal article" date="2014" name="PLoS Genet.">
        <title>Phylogenetically driven sequencing of extremely halophilic archaea reveals strategies for static and dynamic osmo-response.</title>
        <authorList>
            <person name="Becker E.A."/>
            <person name="Seitzer P.M."/>
            <person name="Tritt A."/>
            <person name="Larsen D."/>
            <person name="Krusor M."/>
            <person name="Yao A.I."/>
            <person name="Wu D."/>
            <person name="Madern D."/>
            <person name="Eisen J.A."/>
            <person name="Darling A.E."/>
            <person name="Facciotti M.T."/>
        </authorList>
    </citation>
    <scope>NUCLEOTIDE SEQUENCE [LARGE SCALE GENOMIC DNA]</scope>
    <source>
        <strain evidence="7 8">ATCC 35960</strain>
    </source>
</reference>
<comment type="caution">
    <text evidence="7">The sequence shown here is derived from an EMBL/GenBank/DDBJ whole genome shotgun (WGS) entry which is preliminary data.</text>
</comment>
<dbReference type="Pfam" id="PF00389">
    <property type="entry name" value="2-Hacid_dh"/>
    <property type="match status" value="1"/>
</dbReference>
<accession>M0JBU4</accession>
<comment type="similarity">
    <text evidence="3">Belongs to the D-isomer specific 2-hydroxyacid dehydrogenase family.</text>
</comment>
<evidence type="ECO:0000256" key="1">
    <source>
        <dbReference type="ARBA" id="ARBA00023002"/>
    </source>
</evidence>
<dbReference type="EMBL" id="AOLP01000009">
    <property type="protein sequence ID" value="EMA05838.1"/>
    <property type="molecule type" value="Genomic_DNA"/>
</dbReference>
<name>M0JBU4_9EURY</name>
<dbReference type="AlphaFoldDB" id="M0JBU4"/>
<dbReference type="GO" id="GO:0016616">
    <property type="term" value="F:oxidoreductase activity, acting on the CH-OH group of donors, NAD or NADP as acceptor"/>
    <property type="evidence" value="ECO:0007669"/>
    <property type="project" value="InterPro"/>
</dbReference>
<evidence type="ECO:0000259" key="5">
    <source>
        <dbReference type="Pfam" id="PF00389"/>
    </source>
</evidence>